<dbReference type="GO" id="GO:0098796">
    <property type="term" value="C:membrane protein complex"/>
    <property type="evidence" value="ECO:0007669"/>
    <property type="project" value="UniProtKB-ARBA"/>
</dbReference>
<dbReference type="InterPro" id="IPR003593">
    <property type="entry name" value="AAA+_ATPase"/>
</dbReference>
<dbReference type="EMBL" id="JACJKY010000004">
    <property type="protein sequence ID" value="MBM6920186.1"/>
    <property type="molecule type" value="Genomic_DNA"/>
</dbReference>
<dbReference type="InterPro" id="IPR017871">
    <property type="entry name" value="ABC_transporter-like_CS"/>
</dbReference>
<dbReference type="Proteomes" id="UP000774750">
    <property type="component" value="Unassembled WGS sequence"/>
</dbReference>
<dbReference type="CDD" id="cd03255">
    <property type="entry name" value="ABC_MJ0796_LolCDE_FtsE"/>
    <property type="match status" value="1"/>
</dbReference>
<evidence type="ECO:0000259" key="4">
    <source>
        <dbReference type="PROSITE" id="PS50893"/>
    </source>
</evidence>
<organism evidence="5 6">
    <name type="scientific">Merdimmobilis hominis</name>
    <dbReference type="NCBI Taxonomy" id="2897707"/>
    <lineage>
        <taxon>Bacteria</taxon>
        <taxon>Bacillati</taxon>
        <taxon>Bacillota</taxon>
        <taxon>Clostridia</taxon>
        <taxon>Eubacteriales</taxon>
        <taxon>Oscillospiraceae</taxon>
        <taxon>Merdimmobilis</taxon>
    </lineage>
</organism>
<dbReference type="Gene3D" id="3.40.50.300">
    <property type="entry name" value="P-loop containing nucleotide triphosphate hydrolases"/>
    <property type="match status" value="1"/>
</dbReference>
<keyword evidence="2" id="KW-0547">Nucleotide-binding</keyword>
<dbReference type="SMART" id="SM00382">
    <property type="entry name" value="AAA"/>
    <property type="match status" value="1"/>
</dbReference>
<feature type="domain" description="ABC transporter" evidence="4">
    <location>
        <begin position="5"/>
        <end position="227"/>
    </location>
</feature>
<evidence type="ECO:0000256" key="3">
    <source>
        <dbReference type="ARBA" id="ARBA00022840"/>
    </source>
</evidence>
<keyword evidence="1" id="KW-0813">Transport</keyword>
<dbReference type="GO" id="GO:0005886">
    <property type="term" value="C:plasma membrane"/>
    <property type="evidence" value="ECO:0007669"/>
    <property type="project" value="TreeGrafter"/>
</dbReference>
<comment type="caution">
    <text evidence="5">The sequence shown here is derived from an EMBL/GenBank/DDBJ whole genome shotgun (WGS) entry which is preliminary data.</text>
</comment>
<proteinExistence type="predicted"/>
<evidence type="ECO:0000256" key="2">
    <source>
        <dbReference type="ARBA" id="ARBA00022741"/>
    </source>
</evidence>
<evidence type="ECO:0000256" key="1">
    <source>
        <dbReference type="ARBA" id="ARBA00022448"/>
    </source>
</evidence>
<dbReference type="InterPro" id="IPR003439">
    <property type="entry name" value="ABC_transporter-like_ATP-bd"/>
</dbReference>
<dbReference type="InterPro" id="IPR017911">
    <property type="entry name" value="MacB-like_ATP-bd"/>
</dbReference>
<dbReference type="PROSITE" id="PS00211">
    <property type="entry name" value="ABC_TRANSPORTER_1"/>
    <property type="match status" value="1"/>
</dbReference>
<dbReference type="GO" id="GO:0022857">
    <property type="term" value="F:transmembrane transporter activity"/>
    <property type="evidence" value="ECO:0007669"/>
    <property type="project" value="TreeGrafter"/>
</dbReference>
<dbReference type="FunFam" id="3.40.50.300:FF:000032">
    <property type="entry name" value="Export ABC transporter ATP-binding protein"/>
    <property type="match status" value="1"/>
</dbReference>
<keyword evidence="3 5" id="KW-0067">ATP-binding</keyword>
<dbReference type="PANTHER" id="PTHR24220:SF86">
    <property type="entry name" value="ABC TRANSPORTER ABCH.1"/>
    <property type="match status" value="1"/>
</dbReference>
<protein>
    <submittedName>
        <fullName evidence="5">ABC transporter ATP-binding protein</fullName>
    </submittedName>
</protein>
<dbReference type="PROSITE" id="PS50893">
    <property type="entry name" value="ABC_TRANSPORTER_2"/>
    <property type="match status" value="1"/>
</dbReference>
<reference evidence="5" key="2">
    <citation type="journal article" date="2021" name="Sci. Rep.">
        <title>The distribution of antibiotic resistance genes in chicken gut microbiota commensals.</title>
        <authorList>
            <person name="Juricova H."/>
            <person name="Matiasovicova J."/>
            <person name="Kubasova T."/>
            <person name="Cejkova D."/>
            <person name="Rychlik I."/>
        </authorList>
    </citation>
    <scope>NUCLEOTIDE SEQUENCE</scope>
    <source>
        <strain evidence="5">An559</strain>
    </source>
</reference>
<dbReference type="RefSeq" id="WP_204444724.1">
    <property type="nucleotide sequence ID" value="NZ_JACJKY010000004.1"/>
</dbReference>
<evidence type="ECO:0000313" key="5">
    <source>
        <dbReference type="EMBL" id="MBM6920186.1"/>
    </source>
</evidence>
<dbReference type="AlphaFoldDB" id="A0A939BDT6"/>
<sequence>MKPLLLLSHVQKRYTSHGLSVPVLHDLNLTIDPGEFVTISGSSGSGKTTMMNLLGCLDTPDSGTYLLDGADVSALSEKELSHIRNEKIGFVFQGFHLISCLTALENVELPLRYRGISREKRHKLAQNALERVGLSARMHHLPAELSGGQQQRVAIARAVAGAPPLILADEPTGNLDSASGAEVMKLLTELWKNGATLILITHDPAVAAAAPRQIRISDGAVISDLRL</sequence>
<dbReference type="InterPro" id="IPR027417">
    <property type="entry name" value="P-loop_NTPase"/>
</dbReference>
<name>A0A939BDT6_9FIRM</name>
<dbReference type="SUPFAM" id="SSF52540">
    <property type="entry name" value="P-loop containing nucleoside triphosphate hydrolases"/>
    <property type="match status" value="1"/>
</dbReference>
<dbReference type="PANTHER" id="PTHR24220">
    <property type="entry name" value="IMPORT ATP-BINDING PROTEIN"/>
    <property type="match status" value="1"/>
</dbReference>
<dbReference type="GO" id="GO:0016887">
    <property type="term" value="F:ATP hydrolysis activity"/>
    <property type="evidence" value="ECO:0007669"/>
    <property type="project" value="InterPro"/>
</dbReference>
<dbReference type="Pfam" id="PF00005">
    <property type="entry name" value="ABC_tran"/>
    <property type="match status" value="1"/>
</dbReference>
<accession>A0A939BDT6</accession>
<evidence type="ECO:0000313" key="6">
    <source>
        <dbReference type="Proteomes" id="UP000774750"/>
    </source>
</evidence>
<keyword evidence="6" id="KW-1185">Reference proteome</keyword>
<reference evidence="5" key="1">
    <citation type="submission" date="2020-08" db="EMBL/GenBank/DDBJ databases">
        <authorList>
            <person name="Cejkova D."/>
            <person name="Kubasova T."/>
            <person name="Jahodarova E."/>
            <person name="Rychlik I."/>
        </authorList>
    </citation>
    <scope>NUCLEOTIDE SEQUENCE</scope>
    <source>
        <strain evidence="5">An559</strain>
    </source>
</reference>
<dbReference type="InterPro" id="IPR015854">
    <property type="entry name" value="ABC_transpr_LolD-like"/>
</dbReference>
<gene>
    <name evidence="5" type="ORF">H6A12_03305</name>
</gene>
<dbReference type="GO" id="GO:0005524">
    <property type="term" value="F:ATP binding"/>
    <property type="evidence" value="ECO:0007669"/>
    <property type="project" value="UniProtKB-KW"/>
</dbReference>